<keyword evidence="2 7" id="KW-0349">Heme</keyword>
<dbReference type="PRINTS" id="PR00385">
    <property type="entry name" value="P450"/>
</dbReference>
<dbReference type="InterPro" id="IPR001128">
    <property type="entry name" value="Cyt_P450"/>
</dbReference>
<accession>A0A419SH83</accession>
<dbReference type="EMBL" id="MCHY01000009">
    <property type="protein sequence ID" value="RKD23136.1"/>
    <property type="molecule type" value="Genomic_DNA"/>
</dbReference>
<dbReference type="GO" id="GO:0005506">
    <property type="term" value="F:iron ion binding"/>
    <property type="evidence" value="ECO:0007669"/>
    <property type="project" value="InterPro"/>
</dbReference>
<dbReference type="Proteomes" id="UP000284219">
    <property type="component" value="Unassembled WGS sequence"/>
</dbReference>
<gene>
    <name evidence="8" type="ORF">BEP19_13035</name>
</gene>
<evidence type="ECO:0000256" key="2">
    <source>
        <dbReference type="ARBA" id="ARBA00022617"/>
    </source>
</evidence>
<protein>
    <submittedName>
        <fullName evidence="8">Cytochrome P450</fullName>
    </submittedName>
</protein>
<dbReference type="InterPro" id="IPR017972">
    <property type="entry name" value="Cyt_P450_CS"/>
</dbReference>
<dbReference type="PROSITE" id="PS00086">
    <property type="entry name" value="CYTOCHROME_P450"/>
    <property type="match status" value="1"/>
</dbReference>
<dbReference type="Gene3D" id="1.10.630.10">
    <property type="entry name" value="Cytochrome P450"/>
    <property type="match status" value="1"/>
</dbReference>
<sequence>MQTTLTRTLIPMPELQSPEDRANPFSIYERLRQTTPVRYDETRGCWDIFRYEDVHRILKDPATFSSKRSLERGNTVTILTMDPPRHSQMRALVNKAFTPKMVNDLAPRIESITSELLAAVQGKGQMDMVHDLATPLPVIIIAELLGVPAEDRQLFKEWSDALVKGSADSSAEAFERVMMEKDKATKELGAYFAKIIGQRRSQPKDDLISVLLSAEIEGEKLSDEEILGFSILLLAAGNETTTNLITNSVRRLTEDLALQQQLRNDPTQIKNFIEEALRFYPPIQAVSRIATEDIQIGGKQIMAGEQVVNWVASANRDEAQFTDPNTFIIDRKPNNHLSFGFGIHFCLGAPLARLEGLHAIRAILERLQDIQLAPEANLEFIESPFVYGVKAFPITFKA</sequence>
<dbReference type="InterPro" id="IPR036396">
    <property type="entry name" value="Cyt_P450_sf"/>
</dbReference>
<reference evidence="8 9" key="1">
    <citation type="submission" date="2016-08" db="EMBL/GenBank/DDBJ databases">
        <title>Novel Firmicute Genomes.</title>
        <authorList>
            <person name="Poppleton D.I."/>
            <person name="Gribaldo S."/>
        </authorList>
    </citation>
    <scope>NUCLEOTIDE SEQUENCE [LARGE SCALE GENOMIC DNA]</scope>
    <source>
        <strain evidence="8 9">RAOx-1</strain>
    </source>
</reference>
<comment type="caution">
    <text evidence="8">The sequence shown here is derived from an EMBL/GenBank/DDBJ whole genome shotgun (WGS) entry which is preliminary data.</text>
</comment>
<keyword evidence="6 7" id="KW-0503">Monooxygenase</keyword>
<keyword evidence="9" id="KW-1185">Reference proteome</keyword>
<comment type="similarity">
    <text evidence="1 7">Belongs to the cytochrome P450 family.</text>
</comment>
<proteinExistence type="inferred from homology"/>
<evidence type="ECO:0000256" key="6">
    <source>
        <dbReference type="ARBA" id="ARBA00023033"/>
    </source>
</evidence>
<dbReference type="CDD" id="cd11032">
    <property type="entry name" value="P450_EryK-like"/>
    <property type="match status" value="1"/>
</dbReference>
<keyword evidence="5 7" id="KW-0408">Iron</keyword>
<dbReference type="InterPro" id="IPR002397">
    <property type="entry name" value="Cyt_P450_B"/>
</dbReference>
<evidence type="ECO:0000313" key="8">
    <source>
        <dbReference type="EMBL" id="RKD23136.1"/>
    </source>
</evidence>
<dbReference type="AlphaFoldDB" id="A0A419SH83"/>
<dbReference type="SUPFAM" id="SSF48264">
    <property type="entry name" value="Cytochrome P450"/>
    <property type="match status" value="1"/>
</dbReference>
<keyword evidence="4 7" id="KW-0560">Oxidoreductase</keyword>
<evidence type="ECO:0000256" key="1">
    <source>
        <dbReference type="ARBA" id="ARBA00010617"/>
    </source>
</evidence>
<dbReference type="RefSeq" id="WP_120190625.1">
    <property type="nucleotide sequence ID" value="NZ_MCHY01000009.1"/>
</dbReference>
<evidence type="ECO:0000256" key="3">
    <source>
        <dbReference type="ARBA" id="ARBA00022723"/>
    </source>
</evidence>
<evidence type="ECO:0000256" key="4">
    <source>
        <dbReference type="ARBA" id="ARBA00023002"/>
    </source>
</evidence>
<evidence type="ECO:0000313" key="9">
    <source>
        <dbReference type="Proteomes" id="UP000284219"/>
    </source>
</evidence>
<dbReference type="PANTHER" id="PTHR46696:SF1">
    <property type="entry name" value="CYTOCHROME P450 YJIB-RELATED"/>
    <property type="match status" value="1"/>
</dbReference>
<keyword evidence="3 7" id="KW-0479">Metal-binding</keyword>
<dbReference type="PANTHER" id="PTHR46696">
    <property type="entry name" value="P450, PUTATIVE (EUROFUNG)-RELATED"/>
    <property type="match status" value="1"/>
</dbReference>
<name>A0A419SH83_9BACL</name>
<dbReference type="OrthoDB" id="9801155at2"/>
<dbReference type="GO" id="GO:0004497">
    <property type="term" value="F:monooxygenase activity"/>
    <property type="evidence" value="ECO:0007669"/>
    <property type="project" value="UniProtKB-KW"/>
</dbReference>
<dbReference type="GO" id="GO:0020037">
    <property type="term" value="F:heme binding"/>
    <property type="evidence" value="ECO:0007669"/>
    <property type="project" value="InterPro"/>
</dbReference>
<organism evidence="8 9">
    <name type="scientific">Ammoniphilus oxalaticus</name>
    <dbReference type="NCBI Taxonomy" id="66863"/>
    <lineage>
        <taxon>Bacteria</taxon>
        <taxon>Bacillati</taxon>
        <taxon>Bacillota</taxon>
        <taxon>Bacilli</taxon>
        <taxon>Bacillales</taxon>
        <taxon>Paenibacillaceae</taxon>
        <taxon>Aneurinibacillus group</taxon>
        <taxon>Ammoniphilus</taxon>
    </lineage>
</organism>
<dbReference type="GO" id="GO:0016705">
    <property type="term" value="F:oxidoreductase activity, acting on paired donors, with incorporation or reduction of molecular oxygen"/>
    <property type="evidence" value="ECO:0007669"/>
    <property type="project" value="InterPro"/>
</dbReference>
<dbReference type="FunFam" id="1.10.630.10:FF:000018">
    <property type="entry name" value="Cytochrome P450 monooxygenase"/>
    <property type="match status" value="1"/>
</dbReference>
<dbReference type="PRINTS" id="PR00359">
    <property type="entry name" value="BP450"/>
</dbReference>
<evidence type="ECO:0000256" key="5">
    <source>
        <dbReference type="ARBA" id="ARBA00023004"/>
    </source>
</evidence>
<evidence type="ECO:0000256" key="7">
    <source>
        <dbReference type="RuleBase" id="RU000461"/>
    </source>
</evidence>
<dbReference type="Pfam" id="PF00067">
    <property type="entry name" value="p450"/>
    <property type="match status" value="1"/>
</dbReference>